<dbReference type="RefSeq" id="WP_206986788.1">
    <property type="nucleotide sequence ID" value="NZ_JAFLQZ010000025.1"/>
</dbReference>
<name>A0A939F201_9BACT</name>
<proteinExistence type="predicted"/>
<accession>A0A939F201</accession>
<evidence type="ECO:0000256" key="1">
    <source>
        <dbReference type="SAM" id="Coils"/>
    </source>
</evidence>
<dbReference type="InterPro" id="IPR017598">
    <property type="entry name" value="SulphurTrfase_DndC"/>
</dbReference>
<dbReference type="PANTHER" id="PTHR43196">
    <property type="entry name" value="SULFATE ADENYLYLTRANSFERASE SUBUNIT 2"/>
    <property type="match status" value="1"/>
</dbReference>
<feature type="coiled-coil region" evidence="1">
    <location>
        <begin position="412"/>
        <end position="439"/>
    </location>
</feature>
<feature type="domain" description="Phosphoadenosine phosphosulphate reductase" evidence="2">
    <location>
        <begin position="26"/>
        <end position="205"/>
    </location>
</feature>
<protein>
    <submittedName>
        <fullName evidence="3">DNA phosphorothioation system sulfurtransferase DndC</fullName>
    </submittedName>
</protein>
<dbReference type="InterPro" id="IPR050128">
    <property type="entry name" value="Sulfate_adenylyltrnsfr_sub2"/>
</dbReference>
<organism evidence="3 4">
    <name type="scientific">Hymenobacter telluris</name>
    <dbReference type="NCBI Taxonomy" id="2816474"/>
    <lineage>
        <taxon>Bacteria</taxon>
        <taxon>Pseudomonadati</taxon>
        <taxon>Bacteroidota</taxon>
        <taxon>Cytophagia</taxon>
        <taxon>Cytophagales</taxon>
        <taxon>Hymenobacteraceae</taxon>
        <taxon>Hymenobacter</taxon>
    </lineage>
</organism>
<evidence type="ECO:0000313" key="4">
    <source>
        <dbReference type="Proteomes" id="UP000664144"/>
    </source>
</evidence>
<dbReference type="AlphaFoldDB" id="A0A939F201"/>
<evidence type="ECO:0000259" key="2">
    <source>
        <dbReference type="Pfam" id="PF01507"/>
    </source>
</evidence>
<comment type="caution">
    <text evidence="3">The sequence shown here is derived from an EMBL/GenBank/DDBJ whole genome shotgun (WGS) entry which is preliminary data.</text>
</comment>
<dbReference type="InterPro" id="IPR014729">
    <property type="entry name" value="Rossmann-like_a/b/a_fold"/>
</dbReference>
<dbReference type="NCBIfam" id="TIGR03183">
    <property type="entry name" value="DNA_S_dndC"/>
    <property type="match status" value="1"/>
</dbReference>
<reference evidence="3" key="1">
    <citation type="submission" date="2021-03" db="EMBL/GenBank/DDBJ databases">
        <authorList>
            <person name="Kim M.K."/>
        </authorList>
    </citation>
    <scope>NUCLEOTIDE SEQUENCE</scope>
    <source>
        <strain evidence="3">BT186</strain>
    </source>
</reference>
<dbReference type="EMBL" id="JAFLQZ010000025">
    <property type="protein sequence ID" value="MBO0360877.1"/>
    <property type="molecule type" value="Genomic_DNA"/>
</dbReference>
<dbReference type="InterPro" id="IPR002500">
    <property type="entry name" value="PAPS_reduct_dom"/>
</dbReference>
<dbReference type="Gene3D" id="3.40.50.620">
    <property type="entry name" value="HUPs"/>
    <property type="match status" value="1"/>
</dbReference>
<keyword evidence="4" id="KW-1185">Reference proteome</keyword>
<dbReference type="PANTHER" id="PTHR43196:SF2">
    <property type="entry name" value="PHOSPHOADENOSINE PHOSPHOSULFATE REDUCTASE"/>
    <property type="match status" value="1"/>
</dbReference>
<evidence type="ECO:0000313" key="3">
    <source>
        <dbReference type="EMBL" id="MBO0360877.1"/>
    </source>
</evidence>
<dbReference type="GO" id="GO:0003824">
    <property type="term" value="F:catalytic activity"/>
    <property type="evidence" value="ECO:0007669"/>
    <property type="project" value="InterPro"/>
</dbReference>
<gene>
    <name evidence="3" type="primary">dndC</name>
    <name evidence="3" type="ORF">J0X19_23155</name>
</gene>
<dbReference type="Proteomes" id="UP000664144">
    <property type="component" value="Unassembled WGS sequence"/>
</dbReference>
<dbReference type="SUPFAM" id="SSF52402">
    <property type="entry name" value="Adenine nucleotide alpha hydrolases-like"/>
    <property type="match status" value="1"/>
</dbReference>
<sequence length="462" mass="53353">MALILPFIESEIQDQYLAEDNNRPWIVGFSGGKDSTMLLQLVWKAVQKLPEELRHRPVYVVCNDTMVENPRIVRFIEDTLHRIEGAATAQSMPFLVQRTIPRLEDSFWTNLLGKGYPAPSSTFRWCTERLKINPTTQFIRTKISDAGEVIILLGTRSAESSRRSRSMAKHAVHGHRLRKHVLPNAYVYAPIKDIETNELWQYLSQVPPPWGGTHKELITLYRNASTEADCPLVIDDETPSCGKSRFGCWVCTVVVKDKSMDGLIMNGEGWMEPLSELRDFLIEARDNPEQYRQKHLRNGSIREGFWGPYLPETRAEILKRLLEAQKVIRDEYDPTMTFITHQELVAIQVTWYRDGIFNYNVADIYNAVFNTHLDMSKYTNKIREEEKWMREVCKDNLDHFDLIQNAVKIIKTKSLMQRKRGLQNDIENLLDEYIKAQQLEGKELDAMNLADSSDSLSVSATV</sequence>
<dbReference type="Pfam" id="PF01507">
    <property type="entry name" value="PAPS_reduct"/>
    <property type="match status" value="1"/>
</dbReference>
<keyword evidence="1" id="KW-0175">Coiled coil</keyword>